<evidence type="ECO:0000313" key="2">
    <source>
        <dbReference type="Proteomes" id="UP001166784"/>
    </source>
</evidence>
<dbReference type="EMBL" id="JAKWJU010000002">
    <property type="protein sequence ID" value="MCH6162021.1"/>
    <property type="molecule type" value="Genomic_DNA"/>
</dbReference>
<name>A0ABS9T154_9ACTN</name>
<reference evidence="1" key="1">
    <citation type="submission" date="2022-03" db="EMBL/GenBank/DDBJ databases">
        <authorList>
            <person name="Santos J.D.N."/>
            <person name="Kallscheuer N."/>
            <person name="Jogler C."/>
            <person name="Lage O.M."/>
        </authorList>
    </citation>
    <scope>NUCLEOTIDE SEQUENCE</scope>
    <source>
        <strain evidence="1">M600PL45_2</strain>
    </source>
</reference>
<comment type="caution">
    <text evidence="1">The sequence shown here is derived from an EMBL/GenBank/DDBJ whole genome shotgun (WGS) entry which is preliminary data.</text>
</comment>
<dbReference type="RefSeq" id="WP_241060785.1">
    <property type="nucleotide sequence ID" value="NZ_JAKWJU010000002.1"/>
</dbReference>
<protein>
    <submittedName>
        <fullName evidence="1">Uncharacterized protein</fullName>
    </submittedName>
</protein>
<keyword evidence="2" id="KW-1185">Reference proteome</keyword>
<organism evidence="1 2">
    <name type="scientific">Streptomyces marispadix</name>
    <dbReference type="NCBI Taxonomy" id="2922868"/>
    <lineage>
        <taxon>Bacteria</taxon>
        <taxon>Bacillati</taxon>
        <taxon>Actinomycetota</taxon>
        <taxon>Actinomycetes</taxon>
        <taxon>Kitasatosporales</taxon>
        <taxon>Streptomycetaceae</taxon>
        <taxon>Streptomyces</taxon>
    </lineage>
</organism>
<proteinExistence type="predicted"/>
<accession>A0ABS9T154</accession>
<gene>
    <name evidence="1" type="ORF">MMA15_17000</name>
</gene>
<reference evidence="1" key="2">
    <citation type="journal article" date="2023" name="Int. J. Syst. Evol. Microbiol.">
        <title>Streptomyces marispadix sp. nov., isolated from marine beach sediment of the Northern Coast of Portugal.</title>
        <authorList>
            <person name="dos Santos J.D.N."/>
            <person name="Vitorino I.R."/>
            <person name="Kallscheuer N."/>
            <person name="Srivastava A."/>
            <person name="Krautwurst S."/>
            <person name="Marz M."/>
            <person name="Jogler C."/>
            <person name="Lobo Da Cunha A."/>
            <person name="Catita J."/>
            <person name="Goncalves H."/>
            <person name="Gonzalez I."/>
            <person name="Reyes F."/>
            <person name="Lage O.M."/>
        </authorList>
    </citation>
    <scope>NUCLEOTIDE SEQUENCE</scope>
    <source>
        <strain evidence="1">M600PL45_2</strain>
    </source>
</reference>
<dbReference type="Proteomes" id="UP001166784">
    <property type="component" value="Unassembled WGS sequence"/>
</dbReference>
<sequence>MTGTEDCARGEGPVVLVAELEHGYAATCTGCDMPWWFSATDFDLDRDIKPWARAHANICSSPA</sequence>
<evidence type="ECO:0000313" key="1">
    <source>
        <dbReference type="EMBL" id="MCH6162021.1"/>
    </source>
</evidence>